<gene>
    <name evidence="3" type="ORF">EV03_1858</name>
</gene>
<evidence type="ECO:0000259" key="2">
    <source>
        <dbReference type="SMART" id="SM00974"/>
    </source>
</evidence>
<feature type="transmembrane region" description="Helical" evidence="1">
    <location>
        <begin position="95"/>
        <end position="114"/>
    </location>
</feature>
<protein>
    <submittedName>
        <fullName evidence="3">Putative NADH-ubiquinone/plastoquinone</fullName>
    </submittedName>
</protein>
<keyword evidence="1" id="KW-0472">Membrane</keyword>
<dbReference type="EMBL" id="JNAX01000015">
    <property type="protein sequence ID" value="KGG19475.1"/>
    <property type="molecule type" value="Genomic_DNA"/>
</dbReference>
<dbReference type="Pfam" id="PF13455">
    <property type="entry name" value="MUG113"/>
    <property type="match status" value="1"/>
</dbReference>
<keyword evidence="1" id="KW-0812">Transmembrane</keyword>
<proteinExistence type="predicted"/>
<keyword evidence="1" id="KW-1133">Transmembrane helix</keyword>
<dbReference type="RefSeq" id="WP_036907087.1">
    <property type="nucleotide sequence ID" value="NZ_CP138967.1"/>
</dbReference>
<comment type="caution">
    <text evidence="3">The sequence shown here is derived from an EMBL/GenBank/DDBJ whole genome shotgun (WGS) entry which is preliminary data.</text>
</comment>
<dbReference type="InterPro" id="IPR018306">
    <property type="entry name" value="Phage_T5_Orf172_DNA-bd"/>
</dbReference>
<name>A0A0A2C3J7_PROMR</name>
<organism evidence="3 4">
    <name type="scientific">Prochlorococcus marinus str. PAC1</name>
    <dbReference type="NCBI Taxonomy" id="59924"/>
    <lineage>
        <taxon>Bacteria</taxon>
        <taxon>Bacillati</taxon>
        <taxon>Cyanobacteriota</taxon>
        <taxon>Cyanophyceae</taxon>
        <taxon>Synechococcales</taxon>
        <taxon>Prochlorococcaceae</taxon>
        <taxon>Prochlorococcus</taxon>
    </lineage>
</organism>
<dbReference type="AlphaFoldDB" id="A0A0A2C3J7"/>
<sequence>MSGFVYLMKNGDLYKLGCTTNLKGEASKMKPGEIISSFKTNDPKSFEVRLLRLYKKKRIPDTNYFRLSESEVNNCKKHLEGKSNFPKSLNDELRIGLNGSLFFAVITFLISFLINKMFIFSFSISVLFSSLPMWSLAILGSFGGYDADDLTLFSTVSNRFKGLLIAISMISVSYVLYTFSRFVITF</sequence>
<evidence type="ECO:0000313" key="3">
    <source>
        <dbReference type="EMBL" id="KGG19475.1"/>
    </source>
</evidence>
<feature type="transmembrane region" description="Helical" evidence="1">
    <location>
        <begin position="120"/>
        <end position="142"/>
    </location>
</feature>
<accession>A0A0A2C3J7</accession>
<dbReference type="Proteomes" id="UP000030392">
    <property type="component" value="Unassembled WGS sequence"/>
</dbReference>
<evidence type="ECO:0000256" key="1">
    <source>
        <dbReference type="SAM" id="Phobius"/>
    </source>
</evidence>
<feature type="domain" description="Bacteriophage T5 Orf172 DNA-binding" evidence="2">
    <location>
        <begin position="8"/>
        <end position="79"/>
    </location>
</feature>
<keyword evidence="3" id="KW-0830">Ubiquinone</keyword>
<evidence type="ECO:0000313" key="4">
    <source>
        <dbReference type="Proteomes" id="UP000030392"/>
    </source>
</evidence>
<dbReference type="SMART" id="SM00974">
    <property type="entry name" value="T5orf172"/>
    <property type="match status" value="1"/>
</dbReference>
<feature type="transmembrane region" description="Helical" evidence="1">
    <location>
        <begin position="163"/>
        <end position="184"/>
    </location>
</feature>
<reference evidence="4" key="1">
    <citation type="journal article" date="2014" name="Sci. Data">
        <title>Genomes of diverse isolates of the marine cyanobacterium Prochlorococcus.</title>
        <authorList>
            <person name="Biller S."/>
            <person name="Berube P."/>
            <person name="Thompson J."/>
            <person name="Kelly L."/>
            <person name="Roggensack S."/>
            <person name="Awad L."/>
            <person name="Roache-Johnson K."/>
            <person name="Ding H."/>
            <person name="Giovannoni S.J."/>
            <person name="Moore L.R."/>
            <person name="Chisholm S.W."/>
        </authorList>
    </citation>
    <scope>NUCLEOTIDE SEQUENCE [LARGE SCALE GENOMIC DNA]</scope>
    <source>
        <strain evidence="4">PAC1</strain>
    </source>
</reference>